<dbReference type="HOGENOM" id="CLU_2393853_0_0_5"/>
<evidence type="ECO:0000313" key="1">
    <source>
        <dbReference type="EMBL" id="ENN94828.1"/>
    </source>
</evidence>
<organism evidence="1 2">
    <name type="scientific">Bartonella vinsonii subsp. berkhoffii str. Tweed</name>
    <dbReference type="NCBI Taxonomy" id="1094502"/>
    <lineage>
        <taxon>Bacteria</taxon>
        <taxon>Pseudomonadati</taxon>
        <taxon>Pseudomonadota</taxon>
        <taxon>Alphaproteobacteria</taxon>
        <taxon>Hyphomicrobiales</taxon>
        <taxon>Bartonellaceae</taxon>
        <taxon>Bartonella</taxon>
    </lineage>
</organism>
<sequence length="93" mass="10806">MVLKELEILKIFARIRKLYALDQEAAARLRTESDACRDSFTIKSSDPLCRETIGMFIRLLKIFSQQDLESFKGILEGIREERSPKNVRVVEKC</sequence>
<dbReference type="RefSeq" id="WP_010704919.1">
    <property type="nucleotide sequence ID" value="NZ_KB915632.1"/>
</dbReference>
<accession>N6UXM2</accession>
<reference evidence="1 2" key="1">
    <citation type="journal article" date="2013" name="PLoS Genet.">
        <title>A gene transfer agent and a dynamic repertoire of secretion systems hold the keys to the explosive radiation of the emerging pathogen Bartonella.</title>
        <authorList>
            <person name="Guy L."/>
            <person name="Nystedt B."/>
            <person name="Toft C."/>
            <person name="Zaremba-Niedzwiedzka K."/>
            <person name="Berglund E.C."/>
            <person name="Granberg F."/>
            <person name="Naslund K."/>
            <person name="Eriksson A.S."/>
            <person name="Andersson S.G."/>
        </authorList>
    </citation>
    <scope>NUCLEOTIDE SEQUENCE [LARGE SCALE GENOMIC DNA]</scope>
    <source>
        <strain evidence="1">Tweed</strain>
    </source>
</reference>
<dbReference type="EMBL" id="AGWD01000010">
    <property type="protein sequence ID" value="ENN94828.1"/>
    <property type="molecule type" value="Genomic_DNA"/>
</dbReference>
<dbReference type="AlphaFoldDB" id="N6UXM2"/>
<dbReference type="PATRIC" id="fig|1094502.3.peg.608"/>
<dbReference type="Proteomes" id="UP000014011">
    <property type="component" value="Unassembled WGS sequence"/>
</dbReference>
<comment type="caution">
    <text evidence="1">The sequence shown here is derived from an EMBL/GenBank/DDBJ whole genome shotgun (WGS) entry which is preliminary data.</text>
</comment>
<evidence type="ECO:0000313" key="2">
    <source>
        <dbReference type="Proteomes" id="UP000014011"/>
    </source>
</evidence>
<proteinExistence type="predicted"/>
<name>N6UXM2_BARVB</name>
<protein>
    <submittedName>
        <fullName evidence="1">Putative transcriptional regulator</fullName>
    </submittedName>
</protein>
<gene>
    <name evidence="1" type="ORF">BVtw_05170</name>
</gene>